<dbReference type="NCBIfam" id="TIGR01730">
    <property type="entry name" value="RND_mfp"/>
    <property type="match status" value="1"/>
</dbReference>
<sequence length="357" mass="37635">MKAAIVALLMTMPLPVAAFSWPWAKTTTPEPAPRPVASIIVTDDLPKGHSIPGVIRSDLEVSLAFQTLGRLSRRLVDTGDVVEKDQLLAALDPEDLQDEVRAAQAAADAAAVELSTAQATAGRTRALANRNVATTAQLEQAERGLAAATAAQQQAQSQLVRALDAEGDAEMRAPFSGVISDVNATPGAVVNAGDPIMQLSNQDDLKAVIDLPPAMLARLDPGDPFEIWSEHDPSVITLAHILRVEPVADAATRTRRVHLSLQRSGDFRLGALVRARPVLQSLDGVTVPASAVLTRDGKPHVWRVGQDRKVTLQPIQTATTIADTVAVASGLSPGDEIVIRGIHSLTEGQAVGESVTP</sequence>
<accession>A0A6L6J4Z0</accession>
<evidence type="ECO:0000313" key="8">
    <source>
        <dbReference type="Proteomes" id="UP000478740"/>
    </source>
</evidence>
<evidence type="ECO:0000313" key="7">
    <source>
        <dbReference type="EMBL" id="MTH65837.1"/>
    </source>
</evidence>
<evidence type="ECO:0000259" key="5">
    <source>
        <dbReference type="Pfam" id="PF25917"/>
    </source>
</evidence>
<keyword evidence="4" id="KW-0732">Signal</keyword>
<dbReference type="InterPro" id="IPR058627">
    <property type="entry name" value="MdtA-like_C"/>
</dbReference>
<dbReference type="PANTHER" id="PTHR30469">
    <property type="entry name" value="MULTIDRUG RESISTANCE PROTEIN MDTA"/>
    <property type="match status" value="1"/>
</dbReference>
<dbReference type="PANTHER" id="PTHR30469:SF15">
    <property type="entry name" value="HLYD FAMILY OF SECRETION PROTEINS"/>
    <property type="match status" value="1"/>
</dbReference>
<reference evidence="7 8" key="1">
    <citation type="submission" date="2019-11" db="EMBL/GenBank/DDBJ databases">
        <authorList>
            <person name="Dong K."/>
        </authorList>
    </citation>
    <scope>NUCLEOTIDE SEQUENCE [LARGE SCALE GENOMIC DNA]</scope>
    <source>
        <strain evidence="7 8">DK608</strain>
    </source>
</reference>
<comment type="caution">
    <text evidence="7">The sequence shown here is derived from an EMBL/GenBank/DDBJ whole genome shotgun (WGS) entry which is preliminary data.</text>
</comment>
<feature type="signal peptide" evidence="4">
    <location>
        <begin position="1"/>
        <end position="18"/>
    </location>
</feature>
<dbReference type="RefSeq" id="WP_155045714.1">
    <property type="nucleotide sequence ID" value="NZ_WMIH01000019.1"/>
</dbReference>
<dbReference type="GO" id="GO:1990281">
    <property type="term" value="C:efflux pump complex"/>
    <property type="evidence" value="ECO:0007669"/>
    <property type="project" value="TreeGrafter"/>
</dbReference>
<evidence type="ECO:0000256" key="1">
    <source>
        <dbReference type="ARBA" id="ARBA00004196"/>
    </source>
</evidence>
<evidence type="ECO:0000256" key="2">
    <source>
        <dbReference type="ARBA" id="ARBA00009477"/>
    </source>
</evidence>
<organism evidence="7 8">
    <name type="scientific">Paracoccus shanxieyensis</name>
    <dbReference type="NCBI Taxonomy" id="2675752"/>
    <lineage>
        <taxon>Bacteria</taxon>
        <taxon>Pseudomonadati</taxon>
        <taxon>Pseudomonadota</taxon>
        <taxon>Alphaproteobacteria</taxon>
        <taxon>Rhodobacterales</taxon>
        <taxon>Paracoccaceae</taxon>
        <taxon>Paracoccus</taxon>
    </lineage>
</organism>
<dbReference type="Gene3D" id="2.40.420.20">
    <property type="match status" value="1"/>
</dbReference>
<dbReference type="Gene3D" id="2.40.50.100">
    <property type="match status" value="1"/>
</dbReference>
<name>A0A6L6J4Z0_9RHOB</name>
<dbReference type="SUPFAM" id="SSF111369">
    <property type="entry name" value="HlyD-like secretion proteins"/>
    <property type="match status" value="1"/>
</dbReference>
<comment type="subcellular location">
    <subcellularLocation>
        <location evidence="1">Cell envelope</location>
    </subcellularLocation>
</comment>
<dbReference type="InterPro" id="IPR006143">
    <property type="entry name" value="RND_pump_MFP"/>
</dbReference>
<dbReference type="EMBL" id="WMII01000017">
    <property type="protein sequence ID" value="MTH65837.1"/>
    <property type="molecule type" value="Genomic_DNA"/>
</dbReference>
<dbReference type="GO" id="GO:0015562">
    <property type="term" value="F:efflux transmembrane transporter activity"/>
    <property type="evidence" value="ECO:0007669"/>
    <property type="project" value="TreeGrafter"/>
</dbReference>
<evidence type="ECO:0000259" key="6">
    <source>
        <dbReference type="Pfam" id="PF25967"/>
    </source>
</evidence>
<dbReference type="Gene3D" id="1.10.287.470">
    <property type="entry name" value="Helix hairpin bin"/>
    <property type="match status" value="1"/>
</dbReference>
<dbReference type="Gene3D" id="2.40.30.170">
    <property type="match status" value="1"/>
</dbReference>
<dbReference type="Pfam" id="PF25917">
    <property type="entry name" value="BSH_RND"/>
    <property type="match status" value="1"/>
</dbReference>
<keyword evidence="8" id="KW-1185">Reference proteome</keyword>
<protein>
    <submittedName>
        <fullName evidence="7">Efflux RND transporter periplasmic adaptor subunit</fullName>
    </submittedName>
</protein>
<feature type="domain" description="Multidrug resistance protein MdtA-like barrel-sandwich hybrid" evidence="5">
    <location>
        <begin position="62"/>
        <end position="195"/>
    </location>
</feature>
<evidence type="ECO:0000256" key="3">
    <source>
        <dbReference type="ARBA" id="ARBA00022448"/>
    </source>
</evidence>
<feature type="chain" id="PRO_5026952163" evidence="4">
    <location>
        <begin position="19"/>
        <end position="357"/>
    </location>
</feature>
<dbReference type="InterPro" id="IPR058625">
    <property type="entry name" value="MdtA-like_BSH"/>
</dbReference>
<proteinExistence type="inferred from homology"/>
<comment type="similarity">
    <text evidence="2">Belongs to the membrane fusion protein (MFP) (TC 8.A.1) family.</text>
</comment>
<dbReference type="AlphaFoldDB" id="A0A6L6J4Z0"/>
<dbReference type="Proteomes" id="UP000478740">
    <property type="component" value="Unassembled WGS sequence"/>
</dbReference>
<gene>
    <name evidence="7" type="ORF">GL284_16315</name>
</gene>
<keyword evidence="3" id="KW-0813">Transport</keyword>
<dbReference type="Pfam" id="PF25967">
    <property type="entry name" value="RND-MFP_C"/>
    <property type="match status" value="1"/>
</dbReference>
<feature type="domain" description="Multidrug resistance protein MdtA-like C-terminal permuted SH3" evidence="6">
    <location>
        <begin position="285"/>
        <end position="342"/>
    </location>
</feature>
<evidence type="ECO:0000256" key="4">
    <source>
        <dbReference type="SAM" id="SignalP"/>
    </source>
</evidence>